<dbReference type="InterPro" id="IPR000742">
    <property type="entry name" value="EGF"/>
</dbReference>
<dbReference type="Pfam" id="PF23106">
    <property type="entry name" value="EGF_Teneurin"/>
    <property type="match status" value="1"/>
</dbReference>
<evidence type="ECO:0000256" key="2">
    <source>
        <dbReference type="SAM" id="SignalP"/>
    </source>
</evidence>
<evidence type="ECO:0000256" key="1">
    <source>
        <dbReference type="PROSITE-ProRule" id="PRU00076"/>
    </source>
</evidence>
<dbReference type="AlphaFoldDB" id="A0A7M7NCT9"/>
<comment type="caution">
    <text evidence="1">Lacks conserved residue(s) required for the propagation of feature annotation.</text>
</comment>
<dbReference type="InterPro" id="IPR002049">
    <property type="entry name" value="LE_dom"/>
</dbReference>
<dbReference type="GeneID" id="586707"/>
<dbReference type="PANTHER" id="PTHR40446:SF2">
    <property type="entry name" value="N-ACETYLGLUCOSAMINE-1-PHOSPHODIESTER ALPHA-N-ACETYLGLUCOSAMINIDASE"/>
    <property type="match status" value="1"/>
</dbReference>
<dbReference type="EnsemblMetazoa" id="XM_030977775">
    <property type="protein sequence ID" value="XP_030833635"/>
    <property type="gene ID" value="LOC586707"/>
</dbReference>
<dbReference type="KEGG" id="spu:586707"/>
<keyword evidence="5" id="KW-1185">Reference proteome</keyword>
<name>A0A7M7NCT9_STRPU</name>
<keyword evidence="1" id="KW-1015">Disulfide bond</keyword>
<proteinExistence type="predicted"/>
<feature type="domain" description="EGF-like" evidence="3">
    <location>
        <begin position="418"/>
        <end position="453"/>
    </location>
</feature>
<reference evidence="5" key="1">
    <citation type="submission" date="2015-02" db="EMBL/GenBank/DDBJ databases">
        <title>Genome sequencing for Strongylocentrotus purpuratus.</title>
        <authorList>
            <person name="Murali S."/>
            <person name="Liu Y."/>
            <person name="Vee V."/>
            <person name="English A."/>
            <person name="Wang M."/>
            <person name="Skinner E."/>
            <person name="Han Y."/>
            <person name="Muzny D.M."/>
            <person name="Worley K.C."/>
            <person name="Gibbs R.A."/>
        </authorList>
    </citation>
    <scope>NUCLEOTIDE SEQUENCE</scope>
</reference>
<dbReference type="GO" id="GO:0033299">
    <property type="term" value="P:secretion of lysosomal enzymes"/>
    <property type="evidence" value="ECO:0000318"/>
    <property type="project" value="GO_Central"/>
</dbReference>
<sequence>MEETNARTFGEGAMGILSCWTTVFTLFLCLICSEAFTDGWSPSEDVVTPYEFGEHGSPRSHRQIRDCQPIKYDNVTHHTQKAHDWDQNGRVPYPITDLNYFYDDLPFGERAPGHIVWVKSPARTVSVLEPFDSGGCTNHHRATVDTSAKQENCLVAVNAGYFNTRSGDCYGNVVSNGRLVQTNGGLQNAHFGIRADGTLVFGYLSEEDVLQKENPFVQLVGGVGWLLRDGEIYVEESRKAECGDVEESGTVDAFFDMLSARVAVGSDDEGNLVIAAIDGQSKVRGVSMSSFASWLLSHGVKNAINLDGGGSATYVINGTIANNPSDHCRDSAFRCPRQVSTIVCVHEPRCDPRDCNNHGDCIQGECSCHANWHGLSCDQLQCGDHNCSGKGICHGNGCICDVGYLPPDCTRTCPSGWYGQDCSYHCDCLHGWSCDPVSGECACLPGYTGKYCQDICAIGYYGPGCDEECECSNGLCPCHHITGSCMISHMTPTMEVFSKLGSALPAESSKMKDWFLTNLS</sequence>
<evidence type="ECO:0000313" key="4">
    <source>
        <dbReference type="EnsemblMetazoa" id="XP_030833635"/>
    </source>
</evidence>
<dbReference type="RefSeq" id="XP_030833635.1">
    <property type="nucleotide sequence ID" value="XM_030977775.1"/>
</dbReference>
<reference evidence="4" key="2">
    <citation type="submission" date="2021-01" db="UniProtKB">
        <authorList>
            <consortium name="EnsemblMetazoa"/>
        </authorList>
    </citation>
    <scope>IDENTIFICATION</scope>
</reference>
<dbReference type="SMART" id="SM00180">
    <property type="entry name" value="EGF_Lam"/>
    <property type="match status" value="1"/>
</dbReference>
<dbReference type="InParanoid" id="A0A7M7NCT9"/>
<feature type="chain" id="PRO_5029664761" description="EGF-like domain-containing protein" evidence="2">
    <location>
        <begin position="36"/>
        <end position="520"/>
    </location>
</feature>
<dbReference type="PROSITE" id="PS50026">
    <property type="entry name" value="EGF_3"/>
    <property type="match status" value="1"/>
</dbReference>
<dbReference type="Proteomes" id="UP000007110">
    <property type="component" value="Unassembled WGS sequence"/>
</dbReference>
<keyword evidence="2" id="KW-0732">Signal</keyword>
<dbReference type="Gene3D" id="2.170.300.10">
    <property type="entry name" value="Tie2 ligand-binding domain superfamily"/>
    <property type="match status" value="1"/>
</dbReference>
<accession>A0A7M7NCT9</accession>
<dbReference type="PANTHER" id="PTHR40446">
    <property type="entry name" value="N-ACETYLGLUCOSAMINE-1-PHOSPHODIESTER ALPHA-N-ACETYLGLUCOSAMINIDASE"/>
    <property type="match status" value="1"/>
</dbReference>
<keyword evidence="1" id="KW-0245">EGF-like domain</keyword>
<dbReference type="Pfam" id="PF09992">
    <property type="entry name" value="NAGPA"/>
    <property type="match status" value="1"/>
</dbReference>
<dbReference type="SMART" id="SM00181">
    <property type="entry name" value="EGF"/>
    <property type="match status" value="3"/>
</dbReference>
<dbReference type="InterPro" id="IPR018711">
    <property type="entry name" value="NAGPA"/>
</dbReference>
<organism evidence="4 5">
    <name type="scientific">Strongylocentrotus purpuratus</name>
    <name type="common">Purple sea urchin</name>
    <dbReference type="NCBI Taxonomy" id="7668"/>
    <lineage>
        <taxon>Eukaryota</taxon>
        <taxon>Metazoa</taxon>
        <taxon>Echinodermata</taxon>
        <taxon>Eleutherozoa</taxon>
        <taxon>Echinozoa</taxon>
        <taxon>Echinoidea</taxon>
        <taxon>Euechinoidea</taxon>
        <taxon>Echinacea</taxon>
        <taxon>Camarodonta</taxon>
        <taxon>Echinidea</taxon>
        <taxon>Strongylocentrotidae</taxon>
        <taxon>Strongylocentrotus</taxon>
    </lineage>
</organism>
<dbReference type="PROSITE" id="PS01186">
    <property type="entry name" value="EGF_2"/>
    <property type="match status" value="1"/>
</dbReference>
<feature type="disulfide bond" evidence="1">
    <location>
        <begin position="443"/>
        <end position="452"/>
    </location>
</feature>
<evidence type="ECO:0000313" key="5">
    <source>
        <dbReference type="Proteomes" id="UP000007110"/>
    </source>
</evidence>
<dbReference type="OMA" id="RPCKCEH"/>
<protein>
    <recommendedName>
        <fullName evidence="3">EGF-like domain-containing protein</fullName>
    </recommendedName>
</protein>
<evidence type="ECO:0000259" key="3">
    <source>
        <dbReference type="PROSITE" id="PS50026"/>
    </source>
</evidence>
<dbReference type="PROSITE" id="PS00022">
    <property type="entry name" value="EGF_1"/>
    <property type="match status" value="2"/>
</dbReference>
<dbReference type="CDD" id="cd00055">
    <property type="entry name" value="EGF_Lam"/>
    <property type="match status" value="1"/>
</dbReference>
<dbReference type="OrthoDB" id="192253at2759"/>
<feature type="signal peptide" evidence="2">
    <location>
        <begin position="1"/>
        <end position="35"/>
    </location>
</feature>